<dbReference type="EMBL" id="CP000806">
    <property type="protein sequence ID" value="ACB53758.1"/>
    <property type="molecule type" value="Genomic_DNA"/>
</dbReference>
<dbReference type="AlphaFoldDB" id="B1WTP3"/>
<gene>
    <name evidence="1" type="ordered locus">cce_4410</name>
</gene>
<sequence>METITIPKGFRVTPEQFEQLASAKQIARMELTKEGELIITVESVDHSTTRRFSPYCP</sequence>
<dbReference type="Gene3D" id="2.60.40.690">
    <property type="entry name" value="Alpha-macroglobulin, receptor-binding domain"/>
    <property type="match status" value="1"/>
</dbReference>
<proteinExistence type="predicted"/>
<dbReference type="HOGENOM" id="CLU_2989069_0_0_3"/>
<evidence type="ECO:0000313" key="2">
    <source>
        <dbReference type="Proteomes" id="UP000001203"/>
    </source>
</evidence>
<dbReference type="STRING" id="43989.cce_4410"/>
<reference evidence="1 2" key="1">
    <citation type="journal article" date="2008" name="Proc. Natl. Acad. Sci. U.S.A.">
        <title>The genome of Cyanothece 51142, a unicellular diazotrophic cyanobacterium important in the marine nitrogen cycle.</title>
        <authorList>
            <person name="Welsh E.A."/>
            <person name="Liberton M."/>
            <person name="Stoeckel J."/>
            <person name="Loh T."/>
            <person name="Elvitigala T."/>
            <person name="Wang C."/>
            <person name="Wollam A."/>
            <person name="Fulton R.S."/>
            <person name="Clifton S.W."/>
            <person name="Jacobs J.M."/>
            <person name="Aurora R."/>
            <person name="Ghosh B.K."/>
            <person name="Sherman L.A."/>
            <person name="Smith R.D."/>
            <person name="Wilson R.K."/>
            <person name="Pakrasi H.B."/>
        </authorList>
    </citation>
    <scope>NUCLEOTIDE SEQUENCE [LARGE SCALE GENOMIC DNA]</scope>
    <source>
        <strain evidence="2">ATCC 51142 / BH68</strain>
    </source>
</reference>
<dbReference type="eggNOG" id="COG4636">
    <property type="taxonomic scope" value="Bacteria"/>
</dbReference>
<accession>B1WTP3</accession>
<evidence type="ECO:0000313" key="1">
    <source>
        <dbReference type="EMBL" id="ACB53758.1"/>
    </source>
</evidence>
<dbReference type="InterPro" id="IPR036595">
    <property type="entry name" value="A-macroglobulin_rcpt-bd_sf"/>
</dbReference>
<organism evidence="1 2">
    <name type="scientific">Crocosphaera subtropica (strain ATCC 51142 / BH68)</name>
    <name type="common">Cyanothece sp. (strain ATCC 51142)</name>
    <dbReference type="NCBI Taxonomy" id="43989"/>
    <lineage>
        <taxon>Bacteria</taxon>
        <taxon>Bacillati</taxon>
        <taxon>Cyanobacteriota</taxon>
        <taxon>Cyanophyceae</taxon>
        <taxon>Oscillatoriophycideae</taxon>
        <taxon>Chroococcales</taxon>
        <taxon>Aphanothecaceae</taxon>
        <taxon>Crocosphaera</taxon>
        <taxon>Crocosphaera subtropica</taxon>
    </lineage>
</organism>
<keyword evidence="2" id="KW-1185">Reference proteome</keyword>
<name>B1WTP3_CROS5</name>
<dbReference type="GO" id="GO:0005576">
    <property type="term" value="C:extracellular region"/>
    <property type="evidence" value="ECO:0007669"/>
    <property type="project" value="InterPro"/>
</dbReference>
<dbReference type="KEGG" id="cyt:cce_4410"/>
<dbReference type="Proteomes" id="UP000001203">
    <property type="component" value="Chromosome circular"/>
</dbReference>
<protein>
    <submittedName>
        <fullName evidence="1">Uncharacterized protein</fullName>
    </submittedName>
</protein>